<dbReference type="AlphaFoldDB" id="A0A6A4DHP0"/>
<evidence type="ECO:0000313" key="4">
    <source>
        <dbReference type="Proteomes" id="UP000437068"/>
    </source>
</evidence>
<dbReference type="Proteomes" id="UP000437068">
    <property type="component" value="Unassembled WGS sequence"/>
</dbReference>
<evidence type="ECO:0000313" key="3">
    <source>
        <dbReference type="Proteomes" id="UP000429523"/>
    </source>
</evidence>
<dbReference type="Proteomes" id="UP000429523">
    <property type="component" value="Unassembled WGS sequence"/>
</dbReference>
<name>A0A6A4DHP0_9STRA</name>
<dbReference type="EMBL" id="QXGF01000309">
    <property type="protein sequence ID" value="KAE8942378.1"/>
    <property type="molecule type" value="Genomic_DNA"/>
</dbReference>
<evidence type="ECO:0000313" key="2">
    <source>
        <dbReference type="EMBL" id="KAE9302465.1"/>
    </source>
</evidence>
<sequence length="286" mass="32636">MDDATANDTLAHYTRLHVLPVFQVLKSQQGHFYGVHHGEIAIKWYAEGDLDVAHDNCSDHPWYPDVIAHIEYRQGLLAQVKCLNDDDATNSILIGAMERRARLDVVHDRLHLEKLGRDPYDIAILESGLTEEEDRLQALPGMSGLVADSGIGTDDDIQARRAKGGPISPQGKVVLPTLQRILNSINMDPELVFDRSKFRQLKAENHTVIKAWPRQRHAALRQPHFQGGKDDFILLIRWLTTHRAEMQSILRYLPYPEVVANMLPIELLLQWGELEGYEYRWQQSAT</sequence>
<dbReference type="EMBL" id="QXGE01000849">
    <property type="protein sequence ID" value="KAE9302465.1"/>
    <property type="molecule type" value="Genomic_DNA"/>
</dbReference>
<organism evidence="2 4">
    <name type="scientific">Phytophthora fragariae</name>
    <dbReference type="NCBI Taxonomy" id="53985"/>
    <lineage>
        <taxon>Eukaryota</taxon>
        <taxon>Sar</taxon>
        <taxon>Stramenopiles</taxon>
        <taxon>Oomycota</taxon>
        <taxon>Peronosporomycetes</taxon>
        <taxon>Peronosporales</taxon>
        <taxon>Peronosporaceae</taxon>
        <taxon>Phytophthora</taxon>
    </lineage>
</organism>
<proteinExistence type="predicted"/>
<gene>
    <name evidence="2" type="ORF">PF001_g13996</name>
    <name evidence="1" type="ORF">PF009_g7854</name>
</gene>
<accession>A0A6A4DHP0</accession>
<evidence type="ECO:0000313" key="1">
    <source>
        <dbReference type="EMBL" id="KAE8942378.1"/>
    </source>
</evidence>
<comment type="caution">
    <text evidence="2">The sequence shown here is derived from an EMBL/GenBank/DDBJ whole genome shotgun (WGS) entry which is preliminary data.</text>
</comment>
<protein>
    <submittedName>
        <fullName evidence="2">Uncharacterized protein</fullName>
    </submittedName>
</protein>
<reference evidence="3 4" key="1">
    <citation type="submission" date="2018-08" db="EMBL/GenBank/DDBJ databases">
        <title>Genomic investigation of the strawberry pathogen Phytophthora fragariae indicates pathogenicity is determined by transcriptional variation in three key races.</title>
        <authorList>
            <person name="Adams T.M."/>
            <person name="Armitage A.D."/>
            <person name="Sobczyk M.K."/>
            <person name="Bates H.J."/>
            <person name="Dunwell J.M."/>
            <person name="Nellist C.F."/>
            <person name="Harrison R.J."/>
        </authorList>
    </citation>
    <scope>NUCLEOTIDE SEQUENCE [LARGE SCALE GENOMIC DNA]</scope>
    <source>
        <strain evidence="2 4">A4</strain>
        <strain evidence="1 3">NOV-9</strain>
    </source>
</reference>